<comment type="caution">
    <text evidence="1">The sequence shown here is derived from an EMBL/GenBank/DDBJ whole genome shotgun (WGS) entry which is preliminary data.</text>
</comment>
<evidence type="ECO:0000313" key="1">
    <source>
        <dbReference type="EMBL" id="MED6132971.1"/>
    </source>
</evidence>
<dbReference type="EMBL" id="JASCZI010060499">
    <property type="protein sequence ID" value="MED6132971.1"/>
    <property type="molecule type" value="Genomic_DNA"/>
</dbReference>
<evidence type="ECO:0008006" key="3">
    <source>
        <dbReference type="Google" id="ProtNLM"/>
    </source>
</evidence>
<name>A0ABU6S9V6_9FABA</name>
<evidence type="ECO:0000313" key="2">
    <source>
        <dbReference type="Proteomes" id="UP001341840"/>
    </source>
</evidence>
<protein>
    <recommendedName>
        <fullName evidence="3">Aminotransferase-like plant mobile domain-containing protein</fullName>
    </recommendedName>
</protein>
<organism evidence="1 2">
    <name type="scientific">Stylosanthes scabra</name>
    <dbReference type="NCBI Taxonomy" id="79078"/>
    <lineage>
        <taxon>Eukaryota</taxon>
        <taxon>Viridiplantae</taxon>
        <taxon>Streptophyta</taxon>
        <taxon>Embryophyta</taxon>
        <taxon>Tracheophyta</taxon>
        <taxon>Spermatophyta</taxon>
        <taxon>Magnoliopsida</taxon>
        <taxon>eudicotyledons</taxon>
        <taxon>Gunneridae</taxon>
        <taxon>Pentapetalae</taxon>
        <taxon>rosids</taxon>
        <taxon>fabids</taxon>
        <taxon>Fabales</taxon>
        <taxon>Fabaceae</taxon>
        <taxon>Papilionoideae</taxon>
        <taxon>50 kb inversion clade</taxon>
        <taxon>dalbergioids sensu lato</taxon>
        <taxon>Dalbergieae</taxon>
        <taxon>Pterocarpus clade</taxon>
        <taxon>Stylosanthes</taxon>
    </lineage>
</organism>
<sequence length="186" mass="22071">MEPRVLHHRRQLDLMPFRERPLSTLPSCRPDHRALWTSIVPLKYFGTIECHQVDWVIPQFGRVQNAPQQPLNIDFLHAKDGRGSDQWWPFKYQRWHDLWASRFAQLFDVAKSDDPGLVADFLQWWFLAARRYLVPVGPYHQLPGDDIPVNATQRPSAPYRERPVVPNNRRLARRLMVDTRTTARDW</sequence>
<reference evidence="1 2" key="1">
    <citation type="journal article" date="2023" name="Plants (Basel)">
        <title>Bridging the Gap: Combining Genomics and Transcriptomics Approaches to Understand Stylosanthes scabra, an Orphan Legume from the Brazilian Caatinga.</title>
        <authorList>
            <person name="Ferreira-Neto J.R.C."/>
            <person name="da Silva M.D."/>
            <person name="Binneck E."/>
            <person name="de Melo N.F."/>
            <person name="da Silva R.H."/>
            <person name="de Melo A.L.T.M."/>
            <person name="Pandolfi V."/>
            <person name="Bustamante F.O."/>
            <person name="Brasileiro-Vidal A.C."/>
            <person name="Benko-Iseppon A.M."/>
        </authorList>
    </citation>
    <scope>NUCLEOTIDE SEQUENCE [LARGE SCALE GENOMIC DNA]</scope>
    <source>
        <tissue evidence="1">Leaves</tissue>
    </source>
</reference>
<keyword evidence="2" id="KW-1185">Reference proteome</keyword>
<dbReference type="Proteomes" id="UP001341840">
    <property type="component" value="Unassembled WGS sequence"/>
</dbReference>
<accession>A0ABU6S9V6</accession>
<gene>
    <name evidence="1" type="ORF">PIB30_023869</name>
</gene>
<proteinExistence type="predicted"/>